<feature type="signal peptide" evidence="1">
    <location>
        <begin position="1"/>
        <end position="18"/>
    </location>
</feature>
<dbReference type="STRING" id="1703779.AMJ83_03065"/>
<dbReference type="Gene3D" id="1.20.120.1490">
    <property type="match status" value="1"/>
</dbReference>
<gene>
    <name evidence="2" type="ORF">AMJ83_03065</name>
</gene>
<name>A0A0S8FV97_UNCW3</name>
<accession>A0A0S8FV97</accession>
<dbReference type="EMBL" id="LJUJ01000004">
    <property type="protein sequence ID" value="KPK64225.1"/>
    <property type="molecule type" value="Genomic_DNA"/>
</dbReference>
<evidence type="ECO:0000313" key="3">
    <source>
        <dbReference type="Proteomes" id="UP000051373"/>
    </source>
</evidence>
<dbReference type="InterPro" id="IPR012899">
    <property type="entry name" value="LTXXQ"/>
</dbReference>
<reference evidence="2 3" key="1">
    <citation type="journal article" date="2015" name="Microbiome">
        <title>Genomic resolution of linkages in carbon, nitrogen, and sulfur cycling among widespread estuary sediment bacteria.</title>
        <authorList>
            <person name="Baker B.J."/>
            <person name="Lazar C.S."/>
            <person name="Teske A.P."/>
            <person name="Dick G.J."/>
        </authorList>
    </citation>
    <scope>NUCLEOTIDE SEQUENCE [LARGE SCALE GENOMIC DNA]</scope>
    <source>
        <strain evidence="2">SM23_42</strain>
    </source>
</reference>
<protein>
    <recommendedName>
        <fullName evidence="4">Periplasmic heavy metal sensor</fullName>
    </recommendedName>
</protein>
<dbReference type="Proteomes" id="UP000051373">
    <property type="component" value="Unassembled WGS sequence"/>
</dbReference>
<evidence type="ECO:0008006" key="4">
    <source>
        <dbReference type="Google" id="ProtNLM"/>
    </source>
</evidence>
<dbReference type="Pfam" id="PF07813">
    <property type="entry name" value="LTXXQ"/>
    <property type="match status" value="1"/>
</dbReference>
<dbReference type="GO" id="GO:0042597">
    <property type="term" value="C:periplasmic space"/>
    <property type="evidence" value="ECO:0007669"/>
    <property type="project" value="InterPro"/>
</dbReference>
<dbReference type="AlphaFoldDB" id="A0A0S8FV97"/>
<comment type="caution">
    <text evidence="2">The sequence shown here is derived from an EMBL/GenBank/DDBJ whole genome shotgun (WGS) entry which is preliminary data.</text>
</comment>
<feature type="chain" id="PRO_5006646483" description="Periplasmic heavy metal sensor" evidence="1">
    <location>
        <begin position="19"/>
        <end position="175"/>
    </location>
</feature>
<proteinExistence type="predicted"/>
<organism evidence="2 3">
    <name type="scientific">candidate division WOR_3 bacterium SM23_42</name>
    <dbReference type="NCBI Taxonomy" id="1703779"/>
    <lineage>
        <taxon>Bacteria</taxon>
        <taxon>Bacteria division WOR-3</taxon>
    </lineage>
</organism>
<sequence length="175" mass="19956">MRTILLAALLFTFTTGFAQEMTMTCCEGAHMHSGMEHGLKNLDLTPTQTEKIDAIKMETEKSIIPVKSDIELKRLDLDKEMKLETPNRDKVMRFVKEIHDLELKIKQARVDQHLKVNSVLTSEQRVKFSKKMHKGTKMDVTEGGREHRVKIIHKSAEGCKGESGVRAPCDKHKTE</sequence>
<keyword evidence="1" id="KW-0732">Signal</keyword>
<evidence type="ECO:0000256" key="1">
    <source>
        <dbReference type="SAM" id="SignalP"/>
    </source>
</evidence>
<evidence type="ECO:0000313" key="2">
    <source>
        <dbReference type="EMBL" id="KPK64225.1"/>
    </source>
</evidence>